<protein>
    <submittedName>
        <fullName evidence="1">Uncharacterized protein</fullName>
    </submittedName>
</protein>
<keyword evidence="2" id="KW-1185">Reference proteome</keyword>
<sequence length="69" mass="7729">MVLDKEKDDEKRKVHGYFVFHGVDSSNAGSSALLIRRAAMGMASPAIPWRWRRTLLIREGAKGALLLHP</sequence>
<organism evidence="1 2">
    <name type="scientific">Nitrosospira briensis</name>
    <dbReference type="NCBI Taxonomy" id="35799"/>
    <lineage>
        <taxon>Bacteria</taxon>
        <taxon>Pseudomonadati</taxon>
        <taxon>Pseudomonadota</taxon>
        <taxon>Betaproteobacteria</taxon>
        <taxon>Nitrosomonadales</taxon>
        <taxon>Nitrosomonadaceae</taxon>
        <taxon>Nitrosospira</taxon>
    </lineage>
</organism>
<accession>A0A1I5C8V5</accession>
<name>A0A1I5C8V5_9PROT</name>
<evidence type="ECO:0000313" key="2">
    <source>
        <dbReference type="Proteomes" id="UP000183107"/>
    </source>
</evidence>
<dbReference type="Proteomes" id="UP000183107">
    <property type="component" value="Unassembled WGS sequence"/>
</dbReference>
<dbReference type="EMBL" id="FOVJ01000003">
    <property type="protein sequence ID" value="SFN83387.1"/>
    <property type="molecule type" value="Genomic_DNA"/>
</dbReference>
<gene>
    <name evidence="1" type="ORF">SAMN05216386_2011</name>
</gene>
<dbReference type="AlphaFoldDB" id="A0A1I5C8V5"/>
<proteinExistence type="predicted"/>
<evidence type="ECO:0000313" key="1">
    <source>
        <dbReference type="EMBL" id="SFN83387.1"/>
    </source>
</evidence>
<reference evidence="2" key="1">
    <citation type="submission" date="2016-10" db="EMBL/GenBank/DDBJ databases">
        <authorList>
            <person name="Varghese N."/>
        </authorList>
    </citation>
    <scope>NUCLEOTIDE SEQUENCE [LARGE SCALE GENOMIC DNA]</scope>
    <source>
        <strain evidence="2">Nsp8</strain>
    </source>
</reference>